<reference evidence="1" key="1">
    <citation type="submission" date="2014-11" db="EMBL/GenBank/DDBJ databases">
        <authorList>
            <person name="Amaro Gonzalez C."/>
        </authorList>
    </citation>
    <scope>NUCLEOTIDE SEQUENCE</scope>
</reference>
<protein>
    <submittedName>
        <fullName evidence="1">Uncharacterized protein</fullName>
    </submittedName>
</protein>
<reference evidence="1" key="2">
    <citation type="journal article" date="2015" name="Fish Shellfish Immunol.">
        <title>Early steps in the European eel (Anguilla anguilla)-Vibrio vulnificus interaction in the gills: Role of the RtxA13 toxin.</title>
        <authorList>
            <person name="Callol A."/>
            <person name="Pajuelo D."/>
            <person name="Ebbesson L."/>
            <person name="Teles M."/>
            <person name="MacKenzie S."/>
            <person name="Amaro C."/>
        </authorList>
    </citation>
    <scope>NUCLEOTIDE SEQUENCE</scope>
</reference>
<proteinExistence type="predicted"/>
<dbReference type="EMBL" id="GBXM01047926">
    <property type="protein sequence ID" value="JAH60651.1"/>
    <property type="molecule type" value="Transcribed_RNA"/>
</dbReference>
<evidence type="ECO:0000313" key="1">
    <source>
        <dbReference type="EMBL" id="JAH60651.1"/>
    </source>
</evidence>
<organism evidence="1">
    <name type="scientific">Anguilla anguilla</name>
    <name type="common">European freshwater eel</name>
    <name type="synonym">Muraena anguilla</name>
    <dbReference type="NCBI Taxonomy" id="7936"/>
    <lineage>
        <taxon>Eukaryota</taxon>
        <taxon>Metazoa</taxon>
        <taxon>Chordata</taxon>
        <taxon>Craniata</taxon>
        <taxon>Vertebrata</taxon>
        <taxon>Euteleostomi</taxon>
        <taxon>Actinopterygii</taxon>
        <taxon>Neopterygii</taxon>
        <taxon>Teleostei</taxon>
        <taxon>Anguilliformes</taxon>
        <taxon>Anguillidae</taxon>
        <taxon>Anguilla</taxon>
    </lineage>
</organism>
<accession>A0A0E9U499</accession>
<sequence length="42" mass="4514">MGSNVASLHFLGLETLLVLVQPPAKSTGFLGLRSRGLYFLPL</sequence>
<dbReference type="AlphaFoldDB" id="A0A0E9U499"/>
<name>A0A0E9U499_ANGAN</name>